<proteinExistence type="predicted"/>
<sequence>MTSQSKLNTSLTEEQQAFAGNKVYGQPLQELARLEALESYDILDSAPEADFDALTRLAAYICETPISLISLIDAQRQWFKSKLGLEVPETPREISFCQYAILQPEVFEVEDATRNDIFRENPLVTGEPNIRFYAGAPLITHEGFSLGTLCIIDTVPRSLSGKQKDALQSLARTVVTHLELRRARLTLENEKEKLENLLKLANSTANGGLVAGKSDIFVKQESKLVKVNTADILWVEALGDYVNIHTHKDRYTIYATMKDMETKLPGNEFVRVHRKYIISVNKIKSIEDDSAVIEKRDTSNAGHMMNGLMYVPIGSSYKTTLMKRLNLI</sequence>
<dbReference type="PANTHER" id="PTHR43102:SF2">
    <property type="entry name" value="GAF DOMAIN-CONTAINING PROTEIN"/>
    <property type="match status" value="1"/>
</dbReference>
<evidence type="ECO:0000313" key="4">
    <source>
        <dbReference type="Proteomes" id="UP000644147"/>
    </source>
</evidence>
<dbReference type="RefSeq" id="WP_200504215.1">
    <property type="nucleotide sequence ID" value="NZ_JAEHFX010000001.1"/>
</dbReference>
<organism evidence="3 4">
    <name type="scientific">Adhaeribacter terrigena</name>
    <dbReference type="NCBI Taxonomy" id="2793070"/>
    <lineage>
        <taxon>Bacteria</taxon>
        <taxon>Pseudomonadati</taxon>
        <taxon>Bacteroidota</taxon>
        <taxon>Cytophagia</taxon>
        <taxon>Cytophagales</taxon>
        <taxon>Hymenobacteraceae</taxon>
        <taxon>Adhaeribacter</taxon>
    </lineage>
</organism>
<dbReference type="Pfam" id="PF04397">
    <property type="entry name" value="LytTR"/>
    <property type="match status" value="1"/>
</dbReference>
<dbReference type="PANTHER" id="PTHR43102">
    <property type="entry name" value="SLR1143 PROTEIN"/>
    <property type="match status" value="1"/>
</dbReference>
<dbReference type="Gene3D" id="3.30.450.40">
    <property type="match status" value="1"/>
</dbReference>
<dbReference type="SUPFAM" id="SSF55781">
    <property type="entry name" value="GAF domain-like"/>
    <property type="match status" value="1"/>
</dbReference>
<evidence type="ECO:0000259" key="2">
    <source>
        <dbReference type="PROSITE" id="PS50930"/>
    </source>
</evidence>
<protein>
    <submittedName>
        <fullName evidence="3">GAF domain-containing DNA-binding protein</fullName>
    </submittedName>
</protein>
<dbReference type="InterPro" id="IPR029016">
    <property type="entry name" value="GAF-like_dom_sf"/>
</dbReference>
<reference evidence="3 4" key="1">
    <citation type="submission" date="2020-12" db="EMBL/GenBank/DDBJ databases">
        <title>Bacterial novel species Adhaeribacter sp. BT258 isolated from soil.</title>
        <authorList>
            <person name="Jung H.-Y."/>
        </authorList>
    </citation>
    <scope>NUCLEOTIDE SEQUENCE [LARGE SCALE GENOMIC DNA]</scope>
    <source>
        <strain evidence="3 4">BT258</strain>
    </source>
</reference>
<dbReference type="GO" id="GO:0003677">
    <property type="term" value="F:DNA binding"/>
    <property type="evidence" value="ECO:0007669"/>
    <property type="project" value="UniProtKB-KW"/>
</dbReference>
<gene>
    <name evidence="3" type="ORF">I5M27_01250</name>
</gene>
<dbReference type="SMART" id="SM00065">
    <property type="entry name" value="GAF"/>
    <property type="match status" value="1"/>
</dbReference>
<dbReference type="Proteomes" id="UP000644147">
    <property type="component" value="Unassembled WGS sequence"/>
</dbReference>
<dbReference type="Pfam" id="PF01590">
    <property type="entry name" value="GAF"/>
    <property type="match status" value="1"/>
</dbReference>
<evidence type="ECO:0000313" key="3">
    <source>
        <dbReference type="EMBL" id="MBK0401589.1"/>
    </source>
</evidence>
<dbReference type="EMBL" id="JAEHFX010000001">
    <property type="protein sequence ID" value="MBK0401589.1"/>
    <property type="molecule type" value="Genomic_DNA"/>
</dbReference>
<accession>A0ABS1BWZ8</accession>
<dbReference type="Gene3D" id="2.40.50.1020">
    <property type="entry name" value="LytTr DNA-binding domain"/>
    <property type="match status" value="1"/>
</dbReference>
<keyword evidence="3" id="KW-0238">DNA-binding</keyword>
<keyword evidence="4" id="KW-1185">Reference proteome</keyword>
<feature type="domain" description="HTH LytTR-type" evidence="2">
    <location>
        <begin position="216"/>
        <end position="289"/>
    </location>
</feature>
<comment type="caution">
    <text evidence="3">The sequence shown here is derived from an EMBL/GenBank/DDBJ whole genome shotgun (WGS) entry which is preliminary data.</text>
</comment>
<feature type="coiled-coil region" evidence="1">
    <location>
        <begin position="175"/>
        <end position="204"/>
    </location>
</feature>
<evidence type="ECO:0000256" key="1">
    <source>
        <dbReference type="SAM" id="Coils"/>
    </source>
</evidence>
<dbReference type="SMART" id="SM00850">
    <property type="entry name" value="LytTR"/>
    <property type="match status" value="1"/>
</dbReference>
<dbReference type="InterPro" id="IPR003018">
    <property type="entry name" value="GAF"/>
</dbReference>
<name>A0ABS1BWZ8_9BACT</name>
<keyword evidence="1" id="KW-0175">Coiled coil</keyword>
<dbReference type="InterPro" id="IPR007492">
    <property type="entry name" value="LytTR_DNA-bd_dom"/>
</dbReference>
<dbReference type="PROSITE" id="PS50930">
    <property type="entry name" value="HTH_LYTTR"/>
    <property type="match status" value="1"/>
</dbReference>